<sequence length="355" mass="40568">MSRLFAHAALLVTLLSAQAQAQPTWFEVEVFVFERDSQTNEQWSEAQRHYQADKLMDLISPALLSDVSDLSQALQSCSAAEWATDPEGCNQRWQQPTQAPSLPSTIPWQIGAREPLELEETSQAEQPSSVEIDAETQTIGTEAVELAEAQEQTENMPTDPNQAPLLLRDDELQFGEMIANLQRQLRLKPMLHMGWRQGVQPRFKAKAFHLFGGEDLSEQFDRQGLPVQTSELDSLIPQFSFLQSQTTETQPLWQLEGSLKIYLDHYLFVETDFVLREPGLRKIKAEKTLEDSEQVTASNVEVSEVQEEQSFLYHIPFVQNKRVKSREMHYFDHPKMGVILQIRRMQQPGEESPEG</sequence>
<accession>A0AA37W035</accession>
<dbReference type="Pfam" id="PF10972">
    <property type="entry name" value="CsiV"/>
    <property type="match status" value="1"/>
</dbReference>
<evidence type="ECO:0008006" key="4">
    <source>
        <dbReference type="Google" id="ProtNLM"/>
    </source>
</evidence>
<comment type="caution">
    <text evidence="2">The sequence shown here is derived from an EMBL/GenBank/DDBJ whole genome shotgun (WGS) entry which is preliminary data.</text>
</comment>
<evidence type="ECO:0000313" key="2">
    <source>
        <dbReference type="EMBL" id="GLP94888.1"/>
    </source>
</evidence>
<dbReference type="EMBL" id="BSNC01000001">
    <property type="protein sequence ID" value="GLP94888.1"/>
    <property type="molecule type" value="Genomic_DNA"/>
</dbReference>
<name>A0AA37W035_9GAMM</name>
<keyword evidence="3" id="KW-1185">Reference proteome</keyword>
<reference evidence="2" key="1">
    <citation type="journal article" date="2014" name="Int. J. Syst. Evol. Microbiol.">
        <title>Complete genome sequence of Corynebacterium casei LMG S-19264T (=DSM 44701T), isolated from a smear-ripened cheese.</title>
        <authorList>
            <consortium name="US DOE Joint Genome Institute (JGI-PGF)"/>
            <person name="Walter F."/>
            <person name="Albersmeier A."/>
            <person name="Kalinowski J."/>
            <person name="Ruckert C."/>
        </authorList>
    </citation>
    <scope>NUCLEOTIDE SEQUENCE</scope>
    <source>
        <strain evidence="2">NBRC 101628</strain>
    </source>
</reference>
<dbReference type="AlphaFoldDB" id="A0AA37W035"/>
<evidence type="ECO:0000256" key="1">
    <source>
        <dbReference type="SAM" id="SignalP"/>
    </source>
</evidence>
<evidence type="ECO:0000313" key="3">
    <source>
        <dbReference type="Proteomes" id="UP001161422"/>
    </source>
</evidence>
<organism evidence="2 3">
    <name type="scientific">Paraferrimonas sedimenticola</name>
    <dbReference type="NCBI Taxonomy" id="375674"/>
    <lineage>
        <taxon>Bacteria</taxon>
        <taxon>Pseudomonadati</taxon>
        <taxon>Pseudomonadota</taxon>
        <taxon>Gammaproteobacteria</taxon>
        <taxon>Alteromonadales</taxon>
        <taxon>Ferrimonadaceae</taxon>
        <taxon>Paraferrimonas</taxon>
    </lineage>
</organism>
<dbReference type="RefSeq" id="WP_095506251.1">
    <property type="nucleotide sequence ID" value="NZ_BSNC01000001.1"/>
</dbReference>
<reference evidence="2" key="2">
    <citation type="submission" date="2023-01" db="EMBL/GenBank/DDBJ databases">
        <title>Draft genome sequence of Paraferrimonas sedimenticola strain NBRC 101628.</title>
        <authorList>
            <person name="Sun Q."/>
            <person name="Mori K."/>
        </authorList>
    </citation>
    <scope>NUCLEOTIDE SEQUENCE</scope>
    <source>
        <strain evidence="2">NBRC 101628</strain>
    </source>
</reference>
<protein>
    <recommendedName>
        <fullName evidence="4">Peptidoglycan-binding protein, CsiV</fullName>
    </recommendedName>
</protein>
<dbReference type="Proteomes" id="UP001161422">
    <property type="component" value="Unassembled WGS sequence"/>
</dbReference>
<gene>
    <name evidence="2" type="ORF">GCM10007895_01940</name>
</gene>
<proteinExistence type="predicted"/>
<keyword evidence="1" id="KW-0732">Signal</keyword>
<feature type="chain" id="PRO_5041442270" description="Peptidoglycan-binding protein, CsiV" evidence="1">
    <location>
        <begin position="22"/>
        <end position="355"/>
    </location>
</feature>
<dbReference type="InterPro" id="IPR021241">
    <property type="entry name" value="CsiV"/>
</dbReference>
<feature type="signal peptide" evidence="1">
    <location>
        <begin position="1"/>
        <end position="21"/>
    </location>
</feature>